<dbReference type="Proteomes" id="UP000183868">
    <property type="component" value="Chromosome"/>
</dbReference>
<dbReference type="EMBL" id="CM001402">
    <property type="protein sequence ID" value="EHO41828.1"/>
    <property type="molecule type" value="Genomic_DNA"/>
</dbReference>
<sequence length="1044" mass="117649" precursor="true">MLLKIVKFNLIFLFAYFTILLGQANQIAVNRVELMPNLPTPYHIRDWQQVAQKYDSLVFNLSLSGQYLPLVEINATGINYPALGNFVMPSYVGSPEPWSGEAINQLAAVVGATLVGIDKRNQFGYNWLAWCQDFFNRRPQENVYLNNFNAQSGYDWWYDTMPNIFYFQLVNLYEETDFIYFEEQFYSVVDRWYEALQQMGAGVAPWQIPDFNHRGWQLSTMTPNDDGVKEPEAAGALGWLMYQAYLRSGEKKYLIGAEWCMEFLDQWPSNPSYELQLPYGVYTAARMNAELHTAYNIKKMVNWCYDPQGNVRGWGVTVGNWGGYDCSGLVGEVIGDDYAFAMNTFEMIGALAPMVRYDERFARAIGKWALNAVNSARFFYHPFLADENQDAEAWAKIYDPQGVIAYEAVREVDWYSNRSPYATGDALRHGWAQTNLALYGASHVGILGAIVDTTNVRGILKLNISKTDYGPGFTRADFPRFYLLYNPYAVDTTVTLNVGNDPVDVYDCIRNQNMAEMVSGEVNISIPADEAVLITFIEQGAERIFKDGVLYVKGNAIDFQTAAPVENLTPRIKALAPEHKVVSTGGQNKIYCTAVDPDGDSLQYLWQAEAGSLTGGGPVVSWQAPDEGGSVTIRCKVMDGGLLVDSAETRVTVIDNQLPVIRQMGVQPKVTLPGETVSFYCQAEDADGDSLAYAWWIDAGDTLSRQANWSWQVPDTAGYIMMHVLVQDVKQGFVRDSVGLSVGKLVIRYNFENGLANDLSPFANNGIVSGADTVVTPRGKGLFFDGINAAVCVPLHPSLNFEEEISVAFLMRVDSFYTREAYPVSHGNWENRWKISITDTKLRWTIKTSERIYDLDSKDALELNRFYFVTCLYNSSAQEMSIYLDGSLNNTRAAQGNLLPTEYDLSMGQHLPGNPQYAFRGVIDEFFLLNHALSDEEIATLYDTLTAIKEREKTALPGKFVLKPNYPDPFNPSTRIEYFLPATGRVRLEFFDVRGRLIRKIDLGQGSPGWHVFTWRAENLSSGVYFYRVAWRDLQKVGKCLKIK</sequence>
<proteinExistence type="predicted"/>
<dbReference type="STRING" id="880073.Cabys_999"/>
<dbReference type="HOGENOM" id="CLU_292547_0_0_0"/>
<dbReference type="Proteomes" id="UP000004671">
    <property type="component" value="Chromosome"/>
</dbReference>
<organism evidence="2 3">
    <name type="scientific">Caldithrix abyssi DSM 13497</name>
    <dbReference type="NCBI Taxonomy" id="880073"/>
    <lineage>
        <taxon>Bacteria</taxon>
        <taxon>Pseudomonadati</taxon>
        <taxon>Calditrichota</taxon>
        <taxon>Calditrichia</taxon>
        <taxon>Calditrichales</taxon>
        <taxon>Calditrichaceae</taxon>
        <taxon>Caldithrix</taxon>
    </lineage>
</organism>
<dbReference type="EMBL" id="CP018099">
    <property type="protein sequence ID" value="APF17750.1"/>
    <property type="molecule type" value="Genomic_DNA"/>
</dbReference>
<evidence type="ECO:0000313" key="2">
    <source>
        <dbReference type="EMBL" id="EHO41828.1"/>
    </source>
</evidence>
<reference evidence="2 3" key="1">
    <citation type="submission" date="2011-09" db="EMBL/GenBank/DDBJ databases">
        <title>The permanent draft genome of Caldithrix abyssi DSM 13497.</title>
        <authorList>
            <consortium name="US DOE Joint Genome Institute (JGI-PGF)"/>
            <person name="Lucas S."/>
            <person name="Han J."/>
            <person name="Lapidus A."/>
            <person name="Bruce D."/>
            <person name="Goodwin L."/>
            <person name="Pitluck S."/>
            <person name="Peters L."/>
            <person name="Kyrpides N."/>
            <person name="Mavromatis K."/>
            <person name="Ivanova N."/>
            <person name="Mikhailova N."/>
            <person name="Chertkov O."/>
            <person name="Detter J.C."/>
            <person name="Tapia R."/>
            <person name="Han C."/>
            <person name="Land M."/>
            <person name="Hauser L."/>
            <person name="Markowitz V."/>
            <person name="Cheng J.-F."/>
            <person name="Hugenholtz P."/>
            <person name="Woyke T."/>
            <person name="Wu D."/>
            <person name="Spring S."/>
            <person name="Brambilla E."/>
            <person name="Klenk H.-P."/>
            <person name="Eisen J.A."/>
        </authorList>
    </citation>
    <scope>NUCLEOTIDE SEQUENCE [LARGE SCALE GENOMIC DNA]</scope>
    <source>
        <strain evidence="2 3">DSM 13497</strain>
    </source>
</reference>
<dbReference type="SUPFAM" id="SSF49899">
    <property type="entry name" value="Concanavalin A-like lectins/glucanases"/>
    <property type="match status" value="1"/>
</dbReference>
<accession>H1XWJ0</accession>
<dbReference type="eggNOG" id="COG4733">
    <property type="taxonomic scope" value="Bacteria"/>
</dbReference>
<evidence type="ECO:0000313" key="4">
    <source>
        <dbReference type="Proteomes" id="UP000183868"/>
    </source>
</evidence>
<name>H1XWJ0_CALAY</name>
<dbReference type="PaxDb" id="880073-Calab_2218"/>
<dbReference type="AlphaFoldDB" id="H1XWJ0"/>
<dbReference type="InParanoid" id="H1XWJ0"/>
<dbReference type="eggNOG" id="COG3055">
    <property type="taxonomic scope" value="Bacteria"/>
</dbReference>
<dbReference type="Gene3D" id="2.60.120.200">
    <property type="match status" value="1"/>
</dbReference>
<keyword evidence="3" id="KW-1185">Reference proteome</keyword>
<keyword evidence="1" id="KW-0430">Lectin</keyword>
<evidence type="ECO:0000313" key="1">
    <source>
        <dbReference type="EMBL" id="APF17750.1"/>
    </source>
</evidence>
<dbReference type="KEGG" id="caby:Cabys_999"/>
<protein>
    <submittedName>
        <fullName evidence="1">Concanavalin A-like lectin/glucanases superfamily protein</fullName>
    </submittedName>
    <submittedName>
        <fullName evidence="2">LamG domain-containing protein jellyroll fold domain-containing protein</fullName>
    </submittedName>
</protein>
<gene>
    <name evidence="1" type="ORF">Cabys_999</name>
    <name evidence="2" type="ORF">Calab_2218</name>
</gene>
<dbReference type="Pfam" id="PF13385">
    <property type="entry name" value="Laminin_G_3"/>
    <property type="match status" value="1"/>
</dbReference>
<dbReference type="InterPro" id="IPR013320">
    <property type="entry name" value="ConA-like_dom_sf"/>
</dbReference>
<dbReference type="GO" id="GO:0030246">
    <property type="term" value="F:carbohydrate binding"/>
    <property type="evidence" value="ECO:0007669"/>
    <property type="project" value="UniProtKB-KW"/>
</dbReference>
<evidence type="ECO:0000313" key="3">
    <source>
        <dbReference type="Proteomes" id="UP000004671"/>
    </source>
</evidence>
<dbReference type="OrthoDB" id="1490335at2"/>
<dbReference type="Gene3D" id="2.60.40.4070">
    <property type="match status" value="1"/>
</dbReference>
<reference evidence="1 4" key="2">
    <citation type="submission" date="2016-11" db="EMBL/GenBank/DDBJ databases">
        <title>Genomic analysis of Caldithrix abyssi and proposal of a novel bacterial phylum Caldithrichaeota.</title>
        <authorList>
            <person name="Kublanov I."/>
            <person name="Sigalova O."/>
            <person name="Gavrilov S."/>
            <person name="Lebedinsky A."/>
            <person name="Ivanova N."/>
            <person name="Daum C."/>
            <person name="Reddy T."/>
            <person name="Klenk H.P."/>
            <person name="Goker M."/>
            <person name="Reva O."/>
            <person name="Miroshnichenko M."/>
            <person name="Kyprides N."/>
            <person name="Woyke T."/>
            <person name="Gelfand M."/>
        </authorList>
    </citation>
    <scope>NUCLEOTIDE SEQUENCE [LARGE SCALE GENOMIC DNA]</scope>
    <source>
        <strain evidence="1 4">LF13</strain>
    </source>
</reference>